<accession>A0A1G9EQ23</accession>
<protein>
    <submittedName>
        <fullName evidence="1">Uncharacterized protein</fullName>
    </submittedName>
</protein>
<dbReference type="Proteomes" id="UP000199682">
    <property type="component" value="Unassembled WGS sequence"/>
</dbReference>
<organism evidence="1 2">
    <name type="scientific">Lentzea albidocapillata subsp. violacea</name>
    <dbReference type="NCBI Taxonomy" id="128104"/>
    <lineage>
        <taxon>Bacteria</taxon>
        <taxon>Bacillati</taxon>
        <taxon>Actinomycetota</taxon>
        <taxon>Actinomycetes</taxon>
        <taxon>Pseudonocardiales</taxon>
        <taxon>Pseudonocardiaceae</taxon>
        <taxon>Lentzea</taxon>
    </lineage>
</organism>
<reference evidence="2" key="1">
    <citation type="submission" date="2016-10" db="EMBL/GenBank/DDBJ databases">
        <authorList>
            <person name="Varghese N."/>
            <person name="Submissions S."/>
        </authorList>
    </citation>
    <scope>NUCLEOTIDE SEQUENCE [LARGE SCALE GENOMIC DNA]</scope>
    <source>
        <strain evidence="2">DSM 44796</strain>
    </source>
</reference>
<evidence type="ECO:0000313" key="2">
    <source>
        <dbReference type="Proteomes" id="UP000199682"/>
    </source>
</evidence>
<dbReference type="EMBL" id="FNET01000007">
    <property type="protein sequence ID" value="SDK78230.1"/>
    <property type="molecule type" value="Genomic_DNA"/>
</dbReference>
<evidence type="ECO:0000313" key="1">
    <source>
        <dbReference type="EMBL" id="SDK78230.1"/>
    </source>
</evidence>
<dbReference type="AlphaFoldDB" id="A0A1G9EQ23"/>
<gene>
    <name evidence="1" type="ORF">SAMN04488074_107129</name>
</gene>
<sequence length="227" mass="24790">MRATELLRELAEKTTHAPEPPGAGRYHYVHTVSSFLHTKRFLSRTGEDRLTAAVEPSERRQWIAADGSGRLLVTRGEEVLVPPSGDYAPGRLPSLRITGEESLATTLGRLGSPTTSGVMKAFEQVWNLQVVPPALQRLLLLHLAKCADLSMETTDFTGRQCIAVTHVDNARHRRKLLAFVQETGALIGAEELALEGAKVPIPVPAVVSTTTWLHSGYREMTTPPAGR</sequence>
<dbReference type="RefSeq" id="WP_090006947.1">
    <property type="nucleotide sequence ID" value="NZ_FNET01000007.1"/>
</dbReference>
<name>A0A1G9EQ23_9PSEU</name>
<proteinExistence type="predicted"/>